<sequence length="139" mass="14963">MAQACLQSPRRPYLLASASSWSRSLGRSSLLGLFLHLVGGLFVLLTDFVELPHVLEEVGASLERDEKLRLLAVASVVRGLNCDGLGSDLLESGVVVPDKVLRSNDASRDSVAKGVQLNCLVRLQILLSQKDVEVGVLLD</sequence>
<proteinExistence type="predicted"/>
<accession>A0A7S3I2Z2</accession>
<dbReference type="AlphaFoldDB" id="A0A7S3I2Z2"/>
<dbReference type="EMBL" id="HBIE01023907">
    <property type="protein sequence ID" value="CAE0312433.1"/>
    <property type="molecule type" value="Transcribed_RNA"/>
</dbReference>
<gene>
    <name evidence="1" type="ORF">FEHR0123_LOCUS7355</name>
</gene>
<evidence type="ECO:0000313" key="1">
    <source>
        <dbReference type="EMBL" id="CAE0312433.1"/>
    </source>
</evidence>
<reference evidence="1" key="1">
    <citation type="submission" date="2021-01" db="EMBL/GenBank/DDBJ databases">
        <authorList>
            <person name="Corre E."/>
            <person name="Pelletier E."/>
            <person name="Niang G."/>
            <person name="Scheremetjew M."/>
            <person name="Finn R."/>
            <person name="Kale V."/>
            <person name="Holt S."/>
            <person name="Cochrane G."/>
            <person name="Meng A."/>
            <person name="Brown T."/>
            <person name="Cohen L."/>
        </authorList>
    </citation>
    <scope>NUCLEOTIDE SEQUENCE</scope>
    <source>
        <strain evidence="1">Fehren 1</strain>
    </source>
</reference>
<protein>
    <submittedName>
        <fullName evidence="1">Uncharacterized protein</fullName>
    </submittedName>
</protein>
<name>A0A7S3I2Z2_9SPIT</name>
<organism evidence="1">
    <name type="scientific">Favella ehrenbergii</name>
    <dbReference type="NCBI Taxonomy" id="182087"/>
    <lineage>
        <taxon>Eukaryota</taxon>
        <taxon>Sar</taxon>
        <taxon>Alveolata</taxon>
        <taxon>Ciliophora</taxon>
        <taxon>Intramacronucleata</taxon>
        <taxon>Spirotrichea</taxon>
        <taxon>Choreotrichia</taxon>
        <taxon>Tintinnida</taxon>
        <taxon>Xystonellidae</taxon>
        <taxon>Favella</taxon>
    </lineage>
</organism>